<accession>A0ABP1PI54</accession>
<organism evidence="1 2">
    <name type="scientific">Orchesella dallaii</name>
    <dbReference type="NCBI Taxonomy" id="48710"/>
    <lineage>
        <taxon>Eukaryota</taxon>
        <taxon>Metazoa</taxon>
        <taxon>Ecdysozoa</taxon>
        <taxon>Arthropoda</taxon>
        <taxon>Hexapoda</taxon>
        <taxon>Collembola</taxon>
        <taxon>Entomobryomorpha</taxon>
        <taxon>Entomobryoidea</taxon>
        <taxon>Orchesellidae</taxon>
        <taxon>Orchesellinae</taxon>
        <taxon>Orchesella</taxon>
    </lineage>
</organism>
<dbReference type="Proteomes" id="UP001642540">
    <property type="component" value="Unassembled WGS sequence"/>
</dbReference>
<comment type="caution">
    <text evidence="1">The sequence shown here is derived from an EMBL/GenBank/DDBJ whole genome shotgun (WGS) entry which is preliminary data.</text>
</comment>
<protein>
    <submittedName>
        <fullName evidence="1">Uncharacterized protein</fullName>
    </submittedName>
</protein>
<keyword evidence="2" id="KW-1185">Reference proteome</keyword>
<dbReference type="EMBL" id="CAXLJM020000001">
    <property type="protein sequence ID" value="CAL8068408.1"/>
    <property type="molecule type" value="Genomic_DNA"/>
</dbReference>
<gene>
    <name evidence="1" type="ORF">ODALV1_LOCUS257</name>
</gene>
<proteinExistence type="predicted"/>
<name>A0ABP1PI54_9HEXA</name>
<sequence>MGAEKILPLFWSQRSDFGVLRKFEVFSTTPPVESLRECSGENPESLSIMGAEKTLPVSWSRRSDFGVAIYHGGRENPAPLLESEVGLWSFTKVEVFSTEPPVESLRECSGENPESLSIMGAEKTLPLFWSQRSDFGVAIYHGGRENLARLLESEVGLWRFTKVEVFSTEPPVELLRECSGENPESLSIMGAEKILPLFWSQRSDFGVLRKFEVFSTTPPVESLRECSGENPESLSIMGAEKTLPLF</sequence>
<reference evidence="1 2" key="1">
    <citation type="submission" date="2024-08" db="EMBL/GenBank/DDBJ databases">
        <authorList>
            <person name="Cucini C."/>
            <person name="Frati F."/>
        </authorList>
    </citation>
    <scope>NUCLEOTIDE SEQUENCE [LARGE SCALE GENOMIC DNA]</scope>
</reference>
<evidence type="ECO:0000313" key="2">
    <source>
        <dbReference type="Proteomes" id="UP001642540"/>
    </source>
</evidence>
<evidence type="ECO:0000313" key="1">
    <source>
        <dbReference type="EMBL" id="CAL8068408.1"/>
    </source>
</evidence>